<evidence type="ECO:0000256" key="1">
    <source>
        <dbReference type="ARBA" id="ARBA00005860"/>
    </source>
</evidence>
<keyword evidence="2 8" id="KW-0645">Protease</keyword>
<reference evidence="10 11" key="1">
    <citation type="journal article" date="2019" name="Genome Biol. Evol.">
        <title>Nanopore Sequencing Significantly Improves Genome Assembly of the Protozoan Parasite Trypanosoma cruzi.</title>
        <authorList>
            <person name="Diaz-Viraque F."/>
            <person name="Pita S."/>
            <person name="Greif G."/>
            <person name="de Souza R.C.M."/>
            <person name="Iraola G."/>
            <person name="Robello C."/>
        </authorList>
    </citation>
    <scope>NUCLEOTIDE SEQUENCE [LARGE SCALE GENOMIC DNA]</scope>
    <source>
        <strain evidence="10 11">Berenice</strain>
    </source>
</reference>
<keyword evidence="6 7" id="KW-0482">Metalloprotease</keyword>
<dbReference type="Pfam" id="PF01457">
    <property type="entry name" value="Peptidase_M8"/>
    <property type="match status" value="1"/>
</dbReference>
<dbReference type="GO" id="GO:0007155">
    <property type="term" value="P:cell adhesion"/>
    <property type="evidence" value="ECO:0007669"/>
    <property type="project" value="InterPro"/>
</dbReference>
<dbReference type="GO" id="GO:0006508">
    <property type="term" value="P:proteolysis"/>
    <property type="evidence" value="ECO:0007669"/>
    <property type="project" value="UniProtKB-KW"/>
</dbReference>
<dbReference type="VEuPathDB" id="TriTrypDB:ECC02_007992"/>
<keyword evidence="3 7" id="KW-0479">Metal-binding</keyword>
<evidence type="ECO:0000313" key="10">
    <source>
        <dbReference type="EMBL" id="KAF5219061.1"/>
    </source>
</evidence>
<sequence>MAAAPGGVWALPCATLEDGRPVTGAMYFSRRFISRTHRHPHRRSPDGPCCRFTHPHMASRSTVRNAIGVRGGALSVVVHSTNAAMSAREHQDCDDIDGVELQDDDGDGRTLESHLSQRHARDERMAPIGGAGYCTELTLAASADLGCLRVNGEMAEPTRCCSKSGCGLLLLQRKRSAPNMSEYCYMVCDVGVPVKRCASDRYSRGWYLGSIHEMSAKHSMGRCPIIDPALDVRDIEGVIWEGRIFVCGARG</sequence>
<dbReference type="InterPro" id="IPR001577">
    <property type="entry name" value="Peptidase_M8"/>
</dbReference>
<comment type="cofactor">
    <cofactor evidence="7 8">
        <name>Zn(2+)</name>
        <dbReference type="ChEBI" id="CHEBI:29105"/>
    </cofactor>
    <text evidence="7 8">Binds 1 zinc ion per subunit.</text>
</comment>
<dbReference type="EMBL" id="JABDHM010000079">
    <property type="protein sequence ID" value="KAF5219061.1"/>
    <property type="molecule type" value="Genomic_DNA"/>
</dbReference>
<dbReference type="GO" id="GO:0046872">
    <property type="term" value="F:metal ion binding"/>
    <property type="evidence" value="ECO:0007669"/>
    <property type="project" value="UniProtKB-KW"/>
</dbReference>
<keyword evidence="4 8" id="KW-0378">Hydrolase</keyword>
<dbReference type="Proteomes" id="UP000583944">
    <property type="component" value="Unassembled WGS sequence"/>
</dbReference>
<name>A0A7J6XX43_TRYCR</name>
<evidence type="ECO:0000256" key="5">
    <source>
        <dbReference type="ARBA" id="ARBA00022833"/>
    </source>
</evidence>
<evidence type="ECO:0000256" key="4">
    <source>
        <dbReference type="ARBA" id="ARBA00022801"/>
    </source>
</evidence>
<proteinExistence type="inferred from homology"/>
<evidence type="ECO:0000256" key="6">
    <source>
        <dbReference type="ARBA" id="ARBA00023049"/>
    </source>
</evidence>
<organism evidence="10 11">
    <name type="scientific">Trypanosoma cruzi</name>
    <dbReference type="NCBI Taxonomy" id="5693"/>
    <lineage>
        <taxon>Eukaryota</taxon>
        <taxon>Discoba</taxon>
        <taxon>Euglenozoa</taxon>
        <taxon>Kinetoplastea</taxon>
        <taxon>Metakinetoplastina</taxon>
        <taxon>Trypanosomatida</taxon>
        <taxon>Trypanosomatidae</taxon>
        <taxon>Trypanosoma</taxon>
        <taxon>Schizotrypanum</taxon>
    </lineage>
</organism>
<evidence type="ECO:0000256" key="3">
    <source>
        <dbReference type="ARBA" id="ARBA00022723"/>
    </source>
</evidence>
<feature type="binding site" evidence="7">
    <location>
        <position position="114"/>
    </location>
    <ligand>
        <name>Zn(2+)</name>
        <dbReference type="ChEBI" id="CHEBI:29105"/>
        <note>catalytic</note>
    </ligand>
</feature>
<keyword evidence="5 7" id="KW-0862">Zinc</keyword>
<protein>
    <recommendedName>
        <fullName evidence="8">Leishmanolysin-like peptidase</fullName>
        <ecNumber evidence="8">3.4.24.-</ecNumber>
    </recommendedName>
</protein>
<gene>
    <name evidence="10" type="ORF">ECC02_007992</name>
</gene>
<feature type="region of interest" description="Disordered" evidence="9">
    <location>
        <begin position="97"/>
        <end position="120"/>
    </location>
</feature>
<evidence type="ECO:0000256" key="9">
    <source>
        <dbReference type="SAM" id="MobiDB-lite"/>
    </source>
</evidence>
<dbReference type="GO" id="GO:0004222">
    <property type="term" value="F:metalloendopeptidase activity"/>
    <property type="evidence" value="ECO:0007669"/>
    <property type="project" value="UniProtKB-UniRule"/>
</dbReference>
<dbReference type="AlphaFoldDB" id="A0A7J6XX43"/>
<evidence type="ECO:0000256" key="8">
    <source>
        <dbReference type="RuleBase" id="RU366077"/>
    </source>
</evidence>
<evidence type="ECO:0000256" key="2">
    <source>
        <dbReference type="ARBA" id="ARBA00022670"/>
    </source>
</evidence>
<dbReference type="SUPFAM" id="SSF55486">
    <property type="entry name" value="Metalloproteases ('zincins'), catalytic domain"/>
    <property type="match status" value="1"/>
</dbReference>
<evidence type="ECO:0000256" key="7">
    <source>
        <dbReference type="PIRSR" id="PIRSR601577-2"/>
    </source>
</evidence>
<dbReference type="Gene3D" id="3.90.132.10">
    <property type="entry name" value="Leishmanolysin , domain 2"/>
    <property type="match status" value="1"/>
</dbReference>
<accession>A0A7J6XX43</accession>
<dbReference type="GO" id="GO:0016020">
    <property type="term" value="C:membrane"/>
    <property type="evidence" value="ECO:0007669"/>
    <property type="project" value="InterPro"/>
</dbReference>
<dbReference type="EC" id="3.4.24.-" evidence="8"/>
<evidence type="ECO:0000313" key="11">
    <source>
        <dbReference type="Proteomes" id="UP000583944"/>
    </source>
</evidence>
<comment type="caution">
    <text evidence="10">The sequence shown here is derived from an EMBL/GenBank/DDBJ whole genome shotgun (WGS) entry which is preliminary data.</text>
</comment>
<comment type="similarity">
    <text evidence="1 8">Belongs to the peptidase M8 family.</text>
</comment>
<feature type="compositionally biased region" description="Acidic residues" evidence="9">
    <location>
        <begin position="97"/>
        <end position="106"/>
    </location>
</feature>